<protein>
    <recommendedName>
        <fullName evidence="4">CST complex subunit CTC1</fullName>
    </recommendedName>
</protein>
<sequence length="1298" mass="143445">METAEQRWLREARAFLGGAIGPTPGGCGGTDQLVEAVLRGLRGLGGGGGGGSSSSSSEVLPLGYSFISISDLQHQQCTPCCSHLTWSTTEFKEWVRQSEGLLSKQSALPRAHLILIGYLTDGRQEEGEKRVDGSLYVKDNSGAVPCELLHFELEWLELLFLFPSWAYVPQKDHRTGGYVEILADPVPVNPVPERMVNKIPVIYPAPAMQLLITRVPCWKRTKLNVAGELARLGSLLCIHHKTFFFLFLKCFTSAACVPVLVQKPAQLAWHHVLQLGHGYVLTALSMSGLKMSGHKVFVTSFSSCLRPYCAEQVKEQPLDGAWQEGPVQPVCPQASVQLSSLLELRYEDKRPVLTKESKILSYVGTITRVLNAQAGLYELDNKVCLCLAYQQLLYFARGLRPGASVELRDIHLLQKPLGSFHSIVLGACLHSTVLLKDFSRLSTFHQPVASSGNLYLELLFRYNLSLPLYLWVVSLIEMLEQRFSPFFGRRQLLLFSKHQSPGVAEKFLVPLLDAVVPSKNQARNIYSEILGEIHECPLHQYQPLEPPCQAPALSLLCSMAEQKSWETFCPSQLLSPLDAQHMGTQELNCRLAWSYSTFSAESFQPRMVLLGVLRVSSKSSSLQLQDYSGVLPCVICHRDGSPFADTTLIGSLVQVETYQLVVEMFLQSDFPSWEQLLNLEHVREKKTGLYVQFYFEDVQVLSHPKPLIGERPASRGSPCLGKKNDGNPKVELDSPDAKVPKLEGTEAGASSKEYCARDPGSTSGASCVSCLFLVTQKEGLMPRNYMPSGEGHEDKQELQPSFQATVLWMGKPRLWANPGEIRSLPELEQTTDHVEGSETQQRVLLLFMGKSSRWFPVLHPDGLYQIVVPHCTDLGVFKQLCLPPVPKRVLDQSCCPSCLPVPDTWHLQHETWISCLPHPQLVPESVLLSMGQRVSSIPDLLNPRFTGSLVSFCGEIVERASCIPVEYKRQSASSNTQGHKESLLPSDHNVKLSVIAAPSSSFVLNVYITTTFLKHLRGLLPGAKILFQNLERKISRFHNVYCTYIASSCIRIVALPAPDVLLAPSPKGAASSPPLVLLSSLLLQPCSLSHAQAFCHLSHVLALSLHWMCSLCNSIFREGRCTRQSPPCPSYTGVSQASARILVEDGTGEALVQCRNQQVAAALGLNSAEWEAVQSCVQSRGSISIQLGGTSAGTACVEEPDDLLVWYLRSLCRSPVACRPILLTFSLDRKPSKIPQPVTLQLRRFLGTEVEFMSQVGPRPILTSLNIQEAEHKVLSYLSSKRTLGLRHGPLPISTEDI</sequence>
<organism evidence="10 11">
    <name type="scientific">Alligator mississippiensis</name>
    <name type="common">American alligator</name>
    <dbReference type="NCBI Taxonomy" id="8496"/>
    <lineage>
        <taxon>Eukaryota</taxon>
        <taxon>Metazoa</taxon>
        <taxon>Chordata</taxon>
        <taxon>Craniata</taxon>
        <taxon>Vertebrata</taxon>
        <taxon>Euteleostomi</taxon>
        <taxon>Archelosauria</taxon>
        <taxon>Archosauria</taxon>
        <taxon>Crocodylia</taxon>
        <taxon>Alligatoridae</taxon>
        <taxon>Alligatorinae</taxon>
        <taxon>Alligator</taxon>
    </lineage>
</organism>
<evidence type="ECO:0000256" key="9">
    <source>
        <dbReference type="SAM" id="MobiDB-lite"/>
    </source>
</evidence>
<gene>
    <name evidence="10" type="primary">CTC1</name>
    <name evidence="10" type="ORF">Y1Q_0003026</name>
</gene>
<dbReference type="CTD" id="80169"/>
<dbReference type="GO" id="GO:0010833">
    <property type="term" value="P:telomere maintenance via telomere lengthening"/>
    <property type="evidence" value="ECO:0007669"/>
    <property type="project" value="TreeGrafter"/>
</dbReference>
<keyword evidence="6" id="KW-0779">Telomere</keyword>
<dbReference type="GO" id="GO:0045740">
    <property type="term" value="P:positive regulation of DNA replication"/>
    <property type="evidence" value="ECO:0007669"/>
    <property type="project" value="TreeGrafter"/>
</dbReference>
<dbReference type="Proteomes" id="UP000050525">
    <property type="component" value="Unassembled WGS sequence"/>
</dbReference>
<dbReference type="PANTHER" id="PTHR14865:SF2">
    <property type="entry name" value="CST COMPLEX SUBUNIT CTC1"/>
    <property type="match status" value="1"/>
</dbReference>
<evidence type="ECO:0000313" key="11">
    <source>
        <dbReference type="Proteomes" id="UP000050525"/>
    </source>
</evidence>
<keyword evidence="7" id="KW-0238">DNA-binding</keyword>
<dbReference type="OrthoDB" id="2314520at2759"/>
<dbReference type="InterPro" id="IPR042617">
    <property type="entry name" value="CTC1-like"/>
</dbReference>
<dbReference type="GO" id="GO:1990879">
    <property type="term" value="C:CST complex"/>
    <property type="evidence" value="ECO:0007669"/>
    <property type="project" value="TreeGrafter"/>
</dbReference>
<feature type="region of interest" description="Disordered" evidence="9">
    <location>
        <begin position="711"/>
        <end position="745"/>
    </location>
</feature>
<proteinExistence type="inferred from homology"/>
<accession>A0A151MD51</accession>
<evidence type="ECO:0000313" key="10">
    <source>
        <dbReference type="EMBL" id="KYO22454.1"/>
    </source>
</evidence>
<dbReference type="KEGG" id="amj:102560579"/>
<comment type="similarity">
    <text evidence="3">Belongs to the CTC1 family.</text>
</comment>
<comment type="subcellular location">
    <subcellularLocation>
        <location evidence="2">Chromosome</location>
        <location evidence="2">Telomere</location>
    </subcellularLocation>
    <subcellularLocation>
        <location evidence="1">Nucleus</location>
    </subcellularLocation>
</comment>
<evidence type="ECO:0000256" key="1">
    <source>
        <dbReference type="ARBA" id="ARBA00004123"/>
    </source>
</evidence>
<evidence type="ECO:0000256" key="5">
    <source>
        <dbReference type="ARBA" id="ARBA00022454"/>
    </source>
</evidence>
<name>A0A151MD51_ALLMI</name>
<comment type="caution">
    <text evidence="10">The sequence shown here is derived from an EMBL/GenBank/DDBJ whole genome shotgun (WGS) entry which is preliminary data.</text>
</comment>
<reference evidence="10 11" key="1">
    <citation type="journal article" date="2012" name="Genome Biol.">
        <title>Sequencing three crocodilian genomes to illuminate the evolution of archosaurs and amniotes.</title>
        <authorList>
            <person name="St John J.A."/>
            <person name="Braun E.L."/>
            <person name="Isberg S.R."/>
            <person name="Miles L.G."/>
            <person name="Chong A.Y."/>
            <person name="Gongora J."/>
            <person name="Dalzell P."/>
            <person name="Moran C."/>
            <person name="Bed'hom B."/>
            <person name="Abzhanov A."/>
            <person name="Burgess S.C."/>
            <person name="Cooksey A.M."/>
            <person name="Castoe T.A."/>
            <person name="Crawford N.G."/>
            <person name="Densmore L.D."/>
            <person name="Drew J.C."/>
            <person name="Edwards S.V."/>
            <person name="Faircloth B.C."/>
            <person name="Fujita M.K."/>
            <person name="Greenwold M.J."/>
            <person name="Hoffmann F.G."/>
            <person name="Howard J.M."/>
            <person name="Iguchi T."/>
            <person name="Janes D.E."/>
            <person name="Khan S.Y."/>
            <person name="Kohno S."/>
            <person name="de Koning A.J."/>
            <person name="Lance S.L."/>
            <person name="McCarthy F.M."/>
            <person name="McCormack J.E."/>
            <person name="Merchant M.E."/>
            <person name="Peterson D.G."/>
            <person name="Pollock D.D."/>
            <person name="Pourmand N."/>
            <person name="Raney B.J."/>
            <person name="Roessler K.A."/>
            <person name="Sanford J.R."/>
            <person name="Sawyer R.H."/>
            <person name="Schmidt C.J."/>
            <person name="Triplett E.W."/>
            <person name="Tuberville T.D."/>
            <person name="Venegas-Anaya M."/>
            <person name="Howard J.T."/>
            <person name="Jarvis E.D."/>
            <person name="Guillette L.J.Jr."/>
            <person name="Glenn T.C."/>
            <person name="Green R.E."/>
            <person name="Ray D.A."/>
        </authorList>
    </citation>
    <scope>NUCLEOTIDE SEQUENCE [LARGE SCALE GENOMIC DNA]</scope>
    <source>
        <strain evidence="10">KSC_2009_1</strain>
    </source>
</reference>
<evidence type="ECO:0000256" key="7">
    <source>
        <dbReference type="ARBA" id="ARBA00023125"/>
    </source>
</evidence>
<keyword evidence="5" id="KW-0158">Chromosome</keyword>
<evidence type="ECO:0000256" key="8">
    <source>
        <dbReference type="ARBA" id="ARBA00023242"/>
    </source>
</evidence>
<dbReference type="GeneID" id="102560579"/>
<feature type="compositionally biased region" description="Basic and acidic residues" evidence="9">
    <location>
        <begin position="722"/>
        <end position="744"/>
    </location>
</feature>
<dbReference type="GO" id="GO:0042162">
    <property type="term" value="F:telomeric DNA binding"/>
    <property type="evidence" value="ECO:0007669"/>
    <property type="project" value="TreeGrafter"/>
</dbReference>
<evidence type="ECO:0000256" key="4">
    <source>
        <dbReference type="ARBA" id="ARBA00016175"/>
    </source>
</evidence>
<dbReference type="InterPro" id="IPR029156">
    <property type="entry name" value="CTC1"/>
</dbReference>
<dbReference type="PANTHER" id="PTHR14865">
    <property type="entry name" value="CST COMPLEX SUBUNIT CTC1"/>
    <property type="match status" value="1"/>
</dbReference>
<dbReference type="eggNOG" id="ENOG502RBD3">
    <property type="taxonomic scope" value="Eukaryota"/>
</dbReference>
<dbReference type="STRING" id="8496.A0A151MD51"/>
<evidence type="ECO:0000256" key="6">
    <source>
        <dbReference type="ARBA" id="ARBA00022895"/>
    </source>
</evidence>
<dbReference type="Pfam" id="PF15489">
    <property type="entry name" value="CTC1"/>
    <property type="match status" value="1"/>
</dbReference>
<dbReference type="EMBL" id="AKHW03006231">
    <property type="protein sequence ID" value="KYO22454.1"/>
    <property type="molecule type" value="Genomic_DNA"/>
</dbReference>
<keyword evidence="11" id="KW-1185">Reference proteome</keyword>
<keyword evidence="8" id="KW-0539">Nucleus</keyword>
<evidence type="ECO:0000256" key="2">
    <source>
        <dbReference type="ARBA" id="ARBA00004574"/>
    </source>
</evidence>
<dbReference type="GO" id="GO:0003697">
    <property type="term" value="F:single-stranded DNA binding"/>
    <property type="evidence" value="ECO:0007669"/>
    <property type="project" value="InterPro"/>
</dbReference>
<evidence type="ECO:0000256" key="3">
    <source>
        <dbReference type="ARBA" id="ARBA00006332"/>
    </source>
</evidence>